<dbReference type="InterPro" id="IPR014852">
    <property type="entry name" value="YwhD"/>
</dbReference>
<gene>
    <name evidence="1" type="ORF">AXI58_01090</name>
</gene>
<dbReference type="Pfam" id="PF08741">
    <property type="entry name" value="YwhD"/>
    <property type="match status" value="1"/>
</dbReference>
<dbReference type="OrthoDB" id="2374547at2"/>
<evidence type="ECO:0000313" key="1">
    <source>
        <dbReference type="EMBL" id="KXZ17021.1"/>
    </source>
</evidence>
<dbReference type="EMBL" id="LSBA01000023">
    <property type="protein sequence ID" value="KXZ17021.1"/>
    <property type="molecule type" value="Genomic_DNA"/>
</dbReference>
<reference evidence="2" key="1">
    <citation type="submission" date="2016-02" db="EMBL/GenBank/DDBJ databases">
        <authorList>
            <person name="Dunlap C."/>
        </authorList>
    </citation>
    <scope>NUCLEOTIDE SEQUENCE [LARGE SCALE GENOMIC DNA]</scope>
    <source>
        <strain evidence="2">NRRL B-41092</strain>
    </source>
</reference>
<sequence length="173" mass="19531">MEEGKKKKSIGFNIIKSDPTDGHGGFGAGALSLDNISPVFVDVEEKEAFVDIGAMHARSVVEKGIKFLPNKDEVPNGKPYWLVWVTIDRREEGPYYAGVTACEMTVDRSIRRGYKSLPEHVNLMDKSMKRHIIVDKMDDSSKHVLAQFLQKHDQGLWDRSSDELKTGLLQEEK</sequence>
<name>A0A150F4A3_9BACI</name>
<accession>A0A150F4A3</accession>
<evidence type="ECO:0008006" key="3">
    <source>
        <dbReference type="Google" id="ProtNLM"/>
    </source>
</evidence>
<dbReference type="RefSeq" id="WP_061522491.1">
    <property type="nucleotide sequence ID" value="NZ_JANBMN010000001.1"/>
</dbReference>
<proteinExistence type="predicted"/>
<keyword evidence="2" id="KW-1185">Reference proteome</keyword>
<organism evidence="1 2">
    <name type="scientific">Bacillus nakamurai</name>
    <dbReference type="NCBI Taxonomy" id="1793963"/>
    <lineage>
        <taxon>Bacteria</taxon>
        <taxon>Bacillati</taxon>
        <taxon>Bacillota</taxon>
        <taxon>Bacilli</taxon>
        <taxon>Bacillales</taxon>
        <taxon>Bacillaceae</taxon>
        <taxon>Bacillus</taxon>
    </lineage>
</organism>
<comment type="caution">
    <text evidence="1">The sequence shown here is derived from an EMBL/GenBank/DDBJ whole genome shotgun (WGS) entry which is preliminary data.</text>
</comment>
<evidence type="ECO:0000313" key="2">
    <source>
        <dbReference type="Proteomes" id="UP000075430"/>
    </source>
</evidence>
<protein>
    <recommendedName>
        <fullName evidence="3">YwhD family protein</fullName>
    </recommendedName>
</protein>
<dbReference type="STRING" id="1793963.AXI58_01090"/>
<dbReference type="Proteomes" id="UP000075430">
    <property type="component" value="Unassembled WGS sequence"/>
</dbReference>
<dbReference type="AlphaFoldDB" id="A0A150F4A3"/>